<proteinExistence type="predicted"/>
<organism evidence="1">
    <name type="scientific">Arion vulgaris</name>
    <dbReference type="NCBI Taxonomy" id="1028688"/>
    <lineage>
        <taxon>Eukaryota</taxon>
        <taxon>Metazoa</taxon>
        <taxon>Spiralia</taxon>
        <taxon>Lophotrochozoa</taxon>
        <taxon>Mollusca</taxon>
        <taxon>Gastropoda</taxon>
        <taxon>Heterobranchia</taxon>
        <taxon>Euthyneura</taxon>
        <taxon>Panpulmonata</taxon>
        <taxon>Eupulmonata</taxon>
        <taxon>Stylommatophora</taxon>
        <taxon>Helicina</taxon>
        <taxon>Arionoidea</taxon>
        <taxon>Arionidae</taxon>
        <taxon>Arion</taxon>
    </lineage>
</organism>
<dbReference type="EMBL" id="HACG01006260">
    <property type="protein sequence ID" value="CEK53125.1"/>
    <property type="molecule type" value="Transcribed_RNA"/>
</dbReference>
<name>A0A0B6YCA8_9EUPU</name>
<sequence length="51" mass="5826">MLALAMSHKNTDKITTFILKYLSNNTPTLPLHQIPSESQKRTFIEDPVDIL</sequence>
<gene>
    <name evidence="1" type="primary">ORF19176</name>
</gene>
<reference evidence="1" key="1">
    <citation type="submission" date="2014-12" db="EMBL/GenBank/DDBJ databases">
        <title>Insight into the proteome of Arion vulgaris.</title>
        <authorList>
            <person name="Aradska J."/>
            <person name="Bulat T."/>
            <person name="Smidak R."/>
            <person name="Sarate P."/>
            <person name="Gangsoo J."/>
            <person name="Sialana F."/>
            <person name="Bilban M."/>
            <person name="Lubec G."/>
        </authorList>
    </citation>
    <scope>NUCLEOTIDE SEQUENCE</scope>
    <source>
        <tissue evidence="1">Skin</tissue>
    </source>
</reference>
<evidence type="ECO:0000313" key="1">
    <source>
        <dbReference type="EMBL" id="CEK53125.1"/>
    </source>
</evidence>
<dbReference type="AlphaFoldDB" id="A0A0B6YCA8"/>
<protein>
    <submittedName>
        <fullName evidence="1">Uncharacterized protein</fullName>
    </submittedName>
</protein>
<accession>A0A0B6YCA8</accession>